<protein>
    <submittedName>
        <fullName evidence="1">Uncharacterized protein</fullName>
    </submittedName>
</protein>
<organism evidence="1">
    <name type="scientific">Arundo donax</name>
    <name type="common">Giant reed</name>
    <name type="synonym">Donax arundinaceus</name>
    <dbReference type="NCBI Taxonomy" id="35708"/>
    <lineage>
        <taxon>Eukaryota</taxon>
        <taxon>Viridiplantae</taxon>
        <taxon>Streptophyta</taxon>
        <taxon>Embryophyta</taxon>
        <taxon>Tracheophyta</taxon>
        <taxon>Spermatophyta</taxon>
        <taxon>Magnoliopsida</taxon>
        <taxon>Liliopsida</taxon>
        <taxon>Poales</taxon>
        <taxon>Poaceae</taxon>
        <taxon>PACMAD clade</taxon>
        <taxon>Arundinoideae</taxon>
        <taxon>Arundineae</taxon>
        <taxon>Arundo</taxon>
    </lineage>
</organism>
<evidence type="ECO:0000313" key="1">
    <source>
        <dbReference type="EMBL" id="JAD84835.1"/>
    </source>
</evidence>
<dbReference type="AlphaFoldDB" id="A0A0A9DGS7"/>
<name>A0A0A9DGS7_ARUDO</name>
<accession>A0A0A9DGS7</accession>
<sequence length="63" mass="6874">MRARSSSRTSIFRILPVPSGADHSDARLLLAPGRAAAELLAARIRAPEADWEVRPPVLGSQRR</sequence>
<proteinExistence type="predicted"/>
<reference evidence="1" key="2">
    <citation type="journal article" date="2015" name="Data Brief">
        <title>Shoot transcriptome of the giant reed, Arundo donax.</title>
        <authorList>
            <person name="Barrero R.A."/>
            <person name="Guerrero F.D."/>
            <person name="Moolhuijzen P."/>
            <person name="Goolsby J.A."/>
            <person name="Tidwell J."/>
            <person name="Bellgard S.E."/>
            <person name="Bellgard M.I."/>
        </authorList>
    </citation>
    <scope>NUCLEOTIDE SEQUENCE</scope>
    <source>
        <tissue evidence="1">Shoot tissue taken approximately 20 cm above the soil surface</tissue>
    </source>
</reference>
<dbReference type="EMBL" id="GBRH01213060">
    <property type="protein sequence ID" value="JAD84835.1"/>
    <property type="molecule type" value="Transcribed_RNA"/>
</dbReference>
<reference evidence="1" key="1">
    <citation type="submission" date="2014-09" db="EMBL/GenBank/DDBJ databases">
        <authorList>
            <person name="Magalhaes I.L.F."/>
            <person name="Oliveira U."/>
            <person name="Santos F.R."/>
            <person name="Vidigal T.H.D.A."/>
            <person name="Brescovit A.D."/>
            <person name="Santos A.J."/>
        </authorList>
    </citation>
    <scope>NUCLEOTIDE SEQUENCE</scope>
    <source>
        <tissue evidence="1">Shoot tissue taken approximately 20 cm above the soil surface</tissue>
    </source>
</reference>